<dbReference type="PANTHER" id="PTHR14359:SF6">
    <property type="entry name" value="PHOSPHOPANTOTHENOYLCYSTEINE DECARBOXYLASE"/>
    <property type="match status" value="1"/>
</dbReference>
<keyword evidence="3" id="KW-0479">Metal-binding</keyword>
<keyword evidence="3" id="KW-0511">Multifunctional enzyme</keyword>
<evidence type="ECO:0000313" key="8">
    <source>
        <dbReference type="Proteomes" id="UP001524478"/>
    </source>
</evidence>
<dbReference type="HAMAP" id="MF_02225">
    <property type="entry name" value="CoaBC"/>
    <property type="match status" value="1"/>
</dbReference>
<dbReference type="EC" id="4.1.1.36" evidence="3"/>
<evidence type="ECO:0000256" key="4">
    <source>
        <dbReference type="RuleBase" id="RU364078"/>
    </source>
</evidence>
<feature type="domain" description="DNA/pantothenate metabolism flavoprotein C-terminal" evidence="6">
    <location>
        <begin position="184"/>
        <end position="395"/>
    </location>
</feature>
<keyword evidence="1 3" id="KW-0210">Decarboxylase</keyword>
<dbReference type="Pfam" id="PF02441">
    <property type="entry name" value="Flavoprotein"/>
    <property type="match status" value="1"/>
</dbReference>
<feature type="binding site" evidence="3">
    <location>
        <position position="287"/>
    </location>
    <ligand>
        <name>CTP</name>
        <dbReference type="ChEBI" id="CHEBI:37563"/>
    </ligand>
</feature>
<comment type="pathway">
    <text evidence="3 4">Cofactor biosynthesis; coenzyme A biosynthesis; CoA from (R)-pantothenate: step 2/5.</text>
</comment>
<keyword evidence="8" id="KW-1185">Reference proteome</keyword>
<protein>
    <recommendedName>
        <fullName evidence="3">Coenzyme A biosynthesis bifunctional protein CoaBC</fullName>
    </recommendedName>
    <alternativeName>
        <fullName evidence="3">DNA/pantothenate metabolism flavoprotein</fullName>
    </alternativeName>
    <alternativeName>
        <fullName evidence="3">Phosphopantothenoylcysteine synthetase/decarboxylase</fullName>
        <shortName evidence="3">PPCS-PPCDC</shortName>
    </alternativeName>
    <domain>
        <recommendedName>
            <fullName evidence="3">Phosphopantothenoylcysteine decarboxylase</fullName>
            <shortName evidence="3">PPC decarboxylase</shortName>
            <shortName evidence="3">PPC-DC</shortName>
            <ecNumber evidence="3">4.1.1.36</ecNumber>
        </recommendedName>
        <alternativeName>
            <fullName evidence="3">CoaC</fullName>
        </alternativeName>
    </domain>
    <domain>
        <recommendedName>
            <fullName evidence="3">Phosphopantothenate--cysteine ligase</fullName>
            <ecNumber evidence="3">6.3.2.5</ecNumber>
        </recommendedName>
        <alternativeName>
            <fullName evidence="3">CoaB</fullName>
        </alternativeName>
        <alternativeName>
            <fullName evidence="3">Phosphopantothenoylcysteine synthetase</fullName>
            <shortName evidence="3">PPC synthetase</shortName>
            <shortName evidence="3">PPC-S</shortName>
        </alternativeName>
    </domain>
</protein>
<comment type="cofactor">
    <cofactor evidence="3">
        <name>Mg(2+)</name>
        <dbReference type="ChEBI" id="CHEBI:18420"/>
    </cofactor>
</comment>
<comment type="cofactor">
    <cofactor evidence="3">
        <name>FMN</name>
        <dbReference type="ChEBI" id="CHEBI:58210"/>
    </cofactor>
    <text evidence="3">Binds 1 FMN per subunit.</text>
</comment>
<dbReference type="Proteomes" id="UP001524478">
    <property type="component" value="Unassembled WGS sequence"/>
</dbReference>
<evidence type="ECO:0000259" key="6">
    <source>
        <dbReference type="Pfam" id="PF04127"/>
    </source>
</evidence>
<keyword evidence="3 4" id="KW-0285">Flavoprotein</keyword>
<dbReference type="EMBL" id="JANGAC010000001">
    <property type="protein sequence ID" value="MCQ4921849.1"/>
    <property type="molecule type" value="Genomic_DNA"/>
</dbReference>
<comment type="pathway">
    <text evidence="3 4">Cofactor biosynthesis; coenzyme A biosynthesis; CoA from (R)-pantothenate: step 3/5.</text>
</comment>
<feature type="binding site" evidence="3">
    <location>
        <position position="324"/>
    </location>
    <ligand>
        <name>CTP</name>
        <dbReference type="ChEBI" id="CHEBI:37563"/>
    </ligand>
</feature>
<evidence type="ECO:0000313" key="7">
    <source>
        <dbReference type="EMBL" id="MCQ4921849.1"/>
    </source>
</evidence>
<comment type="caution">
    <text evidence="7">The sequence shown here is derived from an EMBL/GenBank/DDBJ whole genome shotgun (WGS) entry which is preliminary data.</text>
</comment>
<dbReference type="InterPro" id="IPR005252">
    <property type="entry name" value="CoaBC"/>
</dbReference>
<feature type="binding site" evidence="3">
    <location>
        <position position="342"/>
    </location>
    <ligand>
        <name>CTP</name>
        <dbReference type="ChEBI" id="CHEBI:37563"/>
    </ligand>
</feature>
<comment type="similarity">
    <text evidence="3 4">In the N-terminal section; belongs to the HFCD (homo-oligomeric flavin containing Cys decarboxylase) superfamily.</text>
</comment>
<dbReference type="EC" id="6.3.2.5" evidence="3"/>
<feature type="binding site" evidence="3">
    <location>
        <position position="338"/>
    </location>
    <ligand>
        <name>CTP</name>
        <dbReference type="ChEBI" id="CHEBI:37563"/>
    </ligand>
</feature>
<feature type="region of interest" description="Phosphopantothenate--cysteine ligase" evidence="3">
    <location>
        <begin position="189"/>
        <end position="402"/>
    </location>
</feature>
<evidence type="ECO:0000256" key="1">
    <source>
        <dbReference type="ARBA" id="ARBA00022793"/>
    </source>
</evidence>
<comment type="function">
    <text evidence="3">Catalyzes two sequential steps in the biosynthesis of coenzyme A. In the first step cysteine is conjugated to 4'-phosphopantothenate to form 4-phosphopantothenoylcysteine. In the second step the latter compound is decarboxylated to form 4'-phosphopantotheine.</text>
</comment>
<dbReference type="PANTHER" id="PTHR14359">
    <property type="entry name" value="HOMO-OLIGOMERIC FLAVIN CONTAINING CYS DECARBOXYLASE FAMILY"/>
    <property type="match status" value="1"/>
</dbReference>
<dbReference type="RefSeq" id="WP_216562376.1">
    <property type="nucleotide sequence ID" value="NZ_JAHLOH010000053.1"/>
</dbReference>
<evidence type="ECO:0000259" key="5">
    <source>
        <dbReference type="Pfam" id="PF02441"/>
    </source>
</evidence>
<dbReference type="InterPro" id="IPR003382">
    <property type="entry name" value="Flavoprotein"/>
</dbReference>
<accession>A0ABT1S5V9</accession>
<organism evidence="7 8">
    <name type="scientific">Tissierella carlieri</name>
    <dbReference type="NCBI Taxonomy" id="689904"/>
    <lineage>
        <taxon>Bacteria</taxon>
        <taxon>Bacillati</taxon>
        <taxon>Bacillota</taxon>
        <taxon>Tissierellia</taxon>
        <taxon>Tissierellales</taxon>
        <taxon>Tissierellaceae</taxon>
        <taxon>Tissierella</taxon>
    </lineage>
</organism>
<keyword evidence="3" id="KW-0460">Magnesium</keyword>
<dbReference type="Pfam" id="PF04127">
    <property type="entry name" value="DFP"/>
    <property type="match status" value="1"/>
</dbReference>
<feature type="domain" description="Flavoprotein" evidence="5">
    <location>
        <begin position="5"/>
        <end position="179"/>
    </location>
</feature>
<comment type="similarity">
    <text evidence="3 4">In the C-terminal section; belongs to the PPC synthetase family.</text>
</comment>
<dbReference type="NCBIfam" id="TIGR00521">
    <property type="entry name" value="coaBC_dfp"/>
    <property type="match status" value="1"/>
</dbReference>
<evidence type="ECO:0000256" key="2">
    <source>
        <dbReference type="ARBA" id="ARBA00023239"/>
    </source>
</evidence>
<feature type="binding site" evidence="3">
    <location>
        <position position="277"/>
    </location>
    <ligand>
        <name>CTP</name>
        <dbReference type="ChEBI" id="CHEBI:37563"/>
    </ligand>
</feature>
<proteinExistence type="inferred from homology"/>
<dbReference type="GO" id="GO:0004633">
    <property type="term" value="F:phosphopantothenoylcysteine decarboxylase activity"/>
    <property type="evidence" value="ECO:0007669"/>
    <property type="project" value="UniProtKB-EC"/>
</dbReference>
<comment type="function">
    <text evidence="4">Catalyzes two steps in the biosynthesis of coenzyme A. In the first step cysteine is conjugated to 4'-phosphopantothenate to form 4-phosphopantothenoylcysteine, in the latter compound is decarboxylated to form 4'-phosphopantotheine.</text>
</comment>
<reference evidence="7 8" key="1">
    <citation type="submission" date="2022-06" db="EMBL/GenBank/DDBJ databases">
        <title>Isolation of gut microbiota from human fecal samples.</title>
        <authorList>
            <person name="Pamer E.G."/>
            <person name="Barat B."/>
            <person name="Waligurski E."/>
            <person name="Medina S."/>
            <person name="Paddock L."/>
            <person name="Mostad J."/>
        </authorList>
    </citation>
    <scope>NUCLEOTIDE SEQUENCE [LARGE SCALE GENOMIC DNA]</scope>
    <source>
        <strain evidence="7 8">DFI.7.95</strain>
    </source>
</reference>
<feature type="active site" description="Proton donor" evidence="3">
    <location>
        <position position="157"/>
    </location>
</feature>
<comment type="catalytic activity">
    <reaction evidence="3 4">
        <text>(R)-4'-phosphopantothenate + L-cysteine + CTP = N-[(R)-4-phosphopantothenoyl]-L-cysteine + CMP + diphosphate + H(+)</text>
        <dbReference type="Rhea" id="RHEA:19397"/>
        <dbReference type="ChEBI" id="CHEBI:10986"/>
        <dbReference type="ChEBI" id="CHEBI:15378"/>
        <dbReference type="ChEBI" id="CHEBI:33019"/>
        <dbReference type="ChEBI" id="CHEBI:35235"/>
        <dbReference type="ChEBI" id="CHEBI:37563"/>
        <dbReference type="ChEBI" id="CHEBI:59458"/>
        <dbReference type="ChEBI" id="CHEBI:60377"/>
        <dbReference type="EC" id="6.3.2.5"/>
    </reaction>
</comment>
<dbReference type="GO" id="GO:0004632">
    <property type="term" value="F:phosphopantothenate--cysteine ligase activity"/>
    <property type="evidence" value="ECO:0007669"/>
    <property type="project" value="UniProtKB-EC"/>
</dbReference>
<gene>
    <name evidence="3 7" type="primary">coaBC</name>
    <name evidence="7" type="ORF">NE686_02010</name>
</gene>
<evidence type="ECO:0000256" key="3">
    <source>
        <dbReference type="HAMAP-Rule" id="MF_02225"/>
    </source>
</evidence>
<keyword evidence="3 4" id="KW-0288">FMN</keyword>
<feature type="region of interest" description="Phosphopantothenoylcysteine decarboxylase" evidence="3">
    <location>
        <begin position="1"/>
        <end position="188"/>
    </location>
</feature>
<comment type="caution">
    <text evidence="3">Lacks conserved residue(s) required for the propagation of feature annotation.</text>
</comment>
<name>A0ABT1S5V9_9FIRM</name>
<dbReference type="InterPro" id="IPR007085">
    <property type="entry name" value="DNA/pantothenate-metab_flavo_C"/>
</dbReference>
<comment type="catalytic activity">
    <reaction evidence="3 4">
        <text>N-[(R)-4-phosphopantothenoyl]-L-cysteine + H(+) = (R)-4'-phosphopantetheine + CO2</text>
        <dbReference type="Rhea" id="RHEA:16793"/>
        <dbReference type="ChEBI" id="CHEBI:15378"/>
        <dbReference type="ChEBI" id="CHEBI:16526"/>
        <dbReference type="ChEBI" id="CHEBI:59458"/>
        <dbReference type="ChEBI" id="CHEBI:61723"/>
        <dbReference type="EC" id="4.1.1.36"/>
    </reaction>
</comment>
<sequence>MLKGKTIALGVTGGIAVYKAADIVSRLKKLHANVEVIMTEGATEFVTPLTFQTMSGNVVHREMFSEITNYDVEHISLAQKADIILIAPATANTIGKIANGIADNLLTTVVMASTAKIIFAPAMNTKMYQNPIVKENINRLKSLGYSFIQPGAGRLACGDYGEGKMAEPVDIVEYIIDSLVEKDLSGRKIVVTAGPTIEPLDPVRYMTNHSSGKMGYSIAKEAVSRGAEVVLISGHTSITPPKEVELVKVKTTEDMLKAVAKHFDFCDVLIKSAAPVDYKPETVSPIKIKKKENEEDELIIKYVKNPDIAAYFGKQKKHQVMVGFAAETDDLDKYALEKLKKKNFDFIVANDVTKEGAGFDVDTNIVTIIDNKGIKTNYPMMNKREVARVIVDKVKYILDNKS</sequence>
<keyword evidence="2 3" id="KW-0456">Lyase</keyword>
<keyword evidence="3 4" id="KW-0436">Ligase</keyword>